<dbReference type="RefSeq" id="WP_281780887.1">
    <property type="nucleotide sequence ID" value="NZ_AP027041.1"/>
</dbReference>
<dbReference type="EMBL" id="AP027041">
    <property type="protein sequence ID" value="BDU15380.1"/>
    <property type="molecule type" value="Genomic_DNA"/>
</dbReference>
<sequence length="72" mass="8293">MGSADFSTFWILFGQHGPTMTLDQLRAEFFPSTTLKTMRNKLAARQLPTRTGEVFDTRDVADWWDGQRKRVG</sequence>
<name>A0ABN6UGD3_9GAMM</name>
<gene>
    <name evidence="1" type="ORF">LA521A_05810</name>
</gene>
<accession>A0ABN6UGD3</accession>
<reference evidence="1 2" key="1">
    <citation type="journal article" date="2023" name="Int. J. Syst. Evol. Microbiol.">
        <title>Physiological and genomic analyses of cobalamin (vitamin B12)-auxotrophy of Lysobacter auxotrophicus sp. nov., a methionine-auxotrophic chitinolytic bacterium isolated from chitin-treated soil.</title>
        <authorList>
            <person name="Saito A."/>
            <person name="Dohra H."/>
            <person name="Hamada M."/>
            <person name="Moriuchi R."/>
            <person name="Kotsuchibashi Y."/>
            <person name="Mori K."/>
        </authorList>
    </citation>
    <scope>NUCLEOTIDE SEQUENCE [LARGE SCALE GENOMIC DNA]</scope>
    <source>
        <strain evidence="1 2">5-21a</strain>
    </source>
</reference>
<keyword evidence="2" id="KW-1185">Reference proteome</keyword>
<evidence type="ECO:0000313" key="2">
    <source>
        <dbReference type="Proteomes" id="UP001317822"/>
    </source>
</evidence>
<protein>
    <recommendedName>
        <fullName evidence="3">Pyocin activator protein PrtN</fullName>
    </recommendedName>
</protein>
<evidence type="ECO:0008006" key="3">
    <source>
        <dbReference type="Google" id="ProtNLM"/>
    </source>
</evidence>
<evidence type="ECO:0000313" key="1">
    <source>
        <dbReference type="EMBL" id="BDU15380.1"/>
    </source>
</evidence>
<dbReference type="Proteomes" id="UP001317822">
    <property type="component" value="Chromosome"/>
</dbReference>
<proteinExistence type="predicted"/>
<organism evidence="1 2">
    <name type="scientific">Lysobacter auxotrophicus</name>
    <dbReference type="NCBI Taxonomy" id="2992573"/>
    <lineage>
        <taxon>Bacteria</taxon>
        <taxon>Pseudomonadati</taxon>
        <taxon>Pseudomonadota</taxon>
        <taxon>Gammaproteobacteria</taxon>
        <taxon>Lysobacterales</taxon>
        <taxon>Lysobacteraceae</taxon>
        <taxon>Lysobacter</taxon>
    </lineage>
</organism>